<feature type="compositionally biased region" description="Basic and acidic residues" evidence="1">
    <location>
        <begin position="35"/>
        <end position="71"/>
    </location>
</feature>
<dbReference type="AlphaFoldDB" id="A0A6J4TRU4"/>
<organism evidence="2">
    <name type="scientific">uncultured Thermoleophilia bacterium</name>
    <dbReference type="NCBI Taxonomy" id="1497501"/>
    <lineage>
        <taxon>Bacteria</taxon>
        <taxon>Bacillati</taxon>
        <taxon>Actinomycetota</taxon>
        <taxon>Thermoleophilia</taxon>
        <taxon>environmental samples</taxon>
    </lineage>
</organism>
<feature type="compositionally biased region" description="Basic and acidic residues" evidence="1">
    <location>
        <begin position="199"/>
        <end position="218"/>
    </location>
</feature>
<feature type="compositionally biased region" description="Basic residues" evidence="1">
    <location>
        <begin position="72"/>
        <end position="83"/>
    </location>
</feature>
<feature type="non-terminal residue" evidence="2">
    <location>
        <position position="364"/>
    </location>
</feature>
<feature type="region of interest" description="Disordered" evidence="1">
    <location>
        <begin position="1"/>
        <end position="364"/>
    </location>
</feature>
<feature type="compositionally biased region" description="Basic and acidic residues" evidence="1">
    <location>
        <begin position="228"/>
        <end position="249"/>
    </location>
</feature>
<protein>
    <submittedName>
        <fullName evidence="2">RNA polymerase sigma factor RpoD</fullName>
    </submittedName>
</protein>
<feature type="compositionally biased region" description="Low complexity" evidence="1">
    <location>
        <begin position="1"/>
        <end position="15"/>
    </location>
</feature>
<feature type="compositionally biased region" description="Basic and acidic residues" evidence="1">
    <location>
        <begin position="84"/>
        <end position="93"/>
    </location>
</feature>
<evidence type="ECO:0000256" key="1">
    <source>
        <dbReference type="SAM" id="MobiDB-lite"/>
    </source>
</evidence>
<name>A0A6J4TRU4_9ACTN</name>
<feature type="compositionally biased region" description="Basic residues" evidence="1">
    <location>
        <begin position="309"/>
        <end position="338"/>
    </location>
</feature>
<reference evidence="2" key="1">
    <citation type="submission" date="2020-02" db="EMBL/GenBank/DDBJ databases">
        <authorList>
            <person name="Meier V. D."/>
        </authorList>
    </citation>
    <scope>NUCLEOTIDE SEQUENCE</scope>
    <source>
        <strain evidence="2">AVDCRST_MAG79</strain>
    </source>
</reference>
<feature type="non-terminal residue" evidence="2">
    <location>
        <position position="1"/>
    </location>
</feature>
<proteinExistence type="predicted"/>
<sequence length="364" mass="39344">GTAQSGRGRCPGTPRRGVDRVRRGPHAARTRTQRRLPEPGRDRRGPEPAEPRRGPDGRDLRGARGGSDRDRRRAARRGRRGRARPLDARDLDGRAPALPQGHRQGAAAHGGHGGRPREADRARRRARQAAHGRGQPPARRLDREELPQPGAAVPRPDPGGHHRPRPGGREVRLPARLQVLHLRHLVDPPGRGPGARGQGPDDPHAGARGREAQQDRPRRAQAARPARPRADGRGARQGDGHPRGRDRADPALGPGADLAREAGRGRGGVRVRPLPGRRTGRSAGGGDRDHAAQGGAAADPRHALLPRAPRARAPLRPRRRGAPHPRRGRSRLQRHARAHPPDREPEPQEAAGPGHGATAPRRRL</sequence>
<accession>A0A6J4TRU4</accession>
<feature type="compositionally biased region" description="Basic residues" evidence="1">
    <location>
        <begin position="23"/>
        <end position="34"/>
    </location>
</feature>
<dbReference type="EMBL" id="CADCWC010000159">
    <property type="protein sequence ID" value="CAA9530550.1"/>
    <property type="molecule type" value="Genomic_DNA"/>
</dbReference>
<gene>
    <name evidence="2" type="ORF">AVDCRST_MAG79-874</name>
</gene>
<evidence type="ECO:0000313" key="2">
    <source>
        <dbReference type="EMBL" id="CAA9530550.1"/>
    </source>
</evidence>